<keyword evidence="2" id="KW-1185">Reference proteome</keyword>
<sequence>MSDNSWYLLKVTDNEVFGPAPLEQLRIWAAGAKISPLDRVSNDEKVTWRRAPMVAELQMDWLIEMPDNFLYGPTSVGTLQEFLATGEIDDHVTVINTADGNRSRISEMPFFKASPHRVRGTLESGVGYGEESTAEGGGATRSRTLWLERQNMELQRDIVRWQERYDSVKQQYVEATGRDPR</sequence>
<evidence type="ECO:0008006" key="3">
    <source>
        <dbReference type="Google" id="ProtNLM"/>
    </source>
</evidence>
<evidence type="ECO:0000313" key="1">
    <source>
        <dbReference type="EMBL" id="RBP41373.1"/>
    </source>
</evidence>
<accession>A0A366HFM7</accession>
<proteinExistence type="predicted"/>
<dbReference type="RefSeq" id="WP_113960006.1">
    <property type="nucleotide sequence ID" value="NZ_QNRR01000007.1"/>
</dbReference>
<name>A0A366HFM7_9BACT</name>
<dbReference type="EMBL" id="QNRR01000007">
    <property type="protein sequence ID" value="RBP41373.1"/>
    <property type="molecule type" value="Genomic_DNA"/>
</dbReference>
<evidence type="ECO:0000313" key="2">
    <source>
        <dbReference type="Proteomes" id="UP000253426"/>
    </source>
</evidence>
<organism evidence="1 2">
    <name type="scientific">Roseimicrobium gellanilyticum</name>
    <dbReference type="NCBI Taxonomy" id="748857"/>
    <lineage>
        <taxon>Bacteria</taxon>
        <taxon>Pseudomonadati</taxon>
        <taxon>Verrucomicrobiota</taxon>
        <taxon>Verrucomicrobiia</taxon>
        <taxon>Verrucomicrobiales</taxon>
        <taxon>Verrucomicrobiaceae</taxon>
        <taxon>Roseimicrobium</taxon>
    </lineage>
</organism>
<reference evidence="1 2" key="1">
    <citation type="submission" date="2018-06" db="EMBL/GenBank/DDBJ databases">
        <title>Genomic Encyclopedia of Type Strains, Phase IV (KMG-IV): sequencing the most valuable type-strain genomes for metagenomic binning, comparative biology and taxonomic classification.</title>
        <authorList>
            <person name="Goeker M."/>
        </authorList>
    </citation>
    <scope>NUCLEOTIDE SEQUENCE [LARGE SCALE GENOMIC DNA]</scope>
    <source>
        <strain evidence="1 2">DSM 25532</strain>
    </source>
</reference>
<dbReference type="OrthoDB" id="187621at2"/>
<protein>
    <recommendedName>
        <fullName evidence="3">GYF domain-containing protein</fullName>
    </recommendedName>
</protein>
<dbReference type="Proteomes" id="UP000253426">
    <property type="component" value="Unassembled WGS sequence"/>
</dbReference>
<dbReference type="AlphaFoldDB" id="A0A366HFM7"/>
<gene>
    <name evidence="1" type="ORF">DES53_107205</name>
</gene>
<comment type="caution">
    <text evidence="1">The sequence shown here is derived from an EMBL/GenBank/DDBJ whole genome shotgun (WGS) entry which is preliminary data.</text>
</comment>